<evidence type="ECO:0000256" key="9">
    <source>
        <dbReference type="ARBA" id="ARBA00048679"/>
    </source>
</evidence>
<evidence type="ECO:0000256" key="5">
    <source>
        <dbReference type="ARBA" id="ARBA00022741"/>
    </source>
</evidence>
<dbReference type="Gene3D" id="3.30.200.20">
    <property type="entry name" value="Phosphorylase Kinase, domain 1"/>
    <property type="match status" value="1"/>
</dbReference>
<dbReference type="EMBL" id="JAMZMK010010343">
    <property type="protein sequence ID" value="KAI7732002.1"/>
    <property type="molecule type" value="Genomic_DNA"/>
</dbReference>
<evidence type="ECO:0000259" key="13">
    <source>
        <dbReference type="PROSITE" id="PS50011"/>
    </source>
</evidence>
<proteinExistence type="inferred from homology"/>
<keyword evidence="5 10" id="KW-0547">Nucleotide-binding</keyword>
<dbReference type="Proteomes" id="UP001206925">
    <property type="component" value="Unassembled WGS sequence"/>
</dbReference>
<comment type="subcellular location">
    <subcellularLocation>
        <location evidence="1">Membrane</location>
        <topology evidence="1">Single-pass type I membrane protein</topology>
    </subcellularLocation>
</comment>
<dbReference type="InterPro" id="IPR017441">
    <property type="entry name" value="Protein_kinase_ATP_BS"/>
</dbReference>
<comment type="similarity">
    <text evidence="11">Belongs to the protein kinase superfamily.</text>
</comment>
<organism evidence="14 15">
    <name type="scientific">Ambrosia artemisiifolia</name>
    <name type="common">Common ragweed</name>
    <dbReference type="NCBI Taxonomy" id="4212"/>
    <lineage>
        <taxon>Eukaryota</taxon>
        <taxon>Viridiplantae</taxon>
        <taxon>Streptophyta</taxon>
        <taxon>Embryophyta</taxon>
        <taxon>Tracheophyta</taxon>
        <taxon>Spermatophyta</taxon>
        <taxon>Magnoliopsida</taxon>
        <taxon>eudicotyledons</taxon>
        <taxon>Gunneridae</taxon>
        <taxon>Pentapetalae</taxon>
        <taxon>asterids</taxon>
        <taxon>campanulids</taxon>
        <taxon>Asterales</taxon>
        <taxon>Asteraceae</taxon>
        <taxon>Asteroideae</taxon>
        <taxon>Heliantheae alliance</taxon>
        <taxon>Heliantheae</taxon>
        <taxon>Ambrosia</taxon>
    </lineage>
</organism>
<feature type="binding site" evidence="10">
    <location>
        <position position="51"/>
    </location>
    <ligand>
        <name>ATP</name>
        <dbReference type="ChEBI" id="CHEBI:30616"/>
    </ligand>
</feature>
<evidence type="ECO:0000256" key="12">
    <source>
        <dbReference type="SAM" id="MobiDB-lite"/>
    </source>
</evidence>
<comment type="catalytic activity">
    <reaction evidence="8">
        <text>L-threonyl-[protein] + ATP = O-phospho-L-threonyl-[protein] + ADP + H(+)</text>
        <dbReference type="Rhea" id="RHEA:46608"/>
        <dbReference type="Rhea" id="RHEA-COMP:11060"/>
        <dbReference type="Rhea" id="RHEA-COMP:11605"/>
        <dbReference type="ChEBI" id="CHEBI:15378"/>
        <dbReference type="ChEBI" id="CHEBI:30013"/>
        <dbReference type="ChEBI" id="CHEBI:30616"/>
        <dbReference type="ChEBI" id="CHEBI:61977"/>
        <dbReference type="ChEBI" id="CHEBI:456216"/>
        <dbReference type="EC" id="2.7.11.1"/>
    </reaction>
</comment>
<accession>A0AAD5BYS7</accession>
<dbReference type="FunFam" id="1.10.510.10:FF:001023">
    <property type="entry name" value="Os07g0541700 protein"/>
    <property type="match status" value="1"/>
</dbReference>
<comment type="caution">
    <text evidence="14">The sequence shown here is derived from an EMBL/GenBank/DDBJ whole genome shotgun (WGS) entry which is preliminary data.</text>
</comment>
<feature type="region of interest" description="Disordered" evidence="12">
    <location>
        <begin position="277"/>
        <end position="308"/>
    </location>
</feature>
<keyword evidence="6" id="KW-0418">Kinase</keyword>
<comment type="catalytic activity">
    <reaction evidence="9">
        <text>L-seryl-[protein] + ATP = O-phospho-L-seryl-[protein] + ADP + H(+)</text>
        <dbReference type="Rhea" id="RHEA:17989"/>
        <dbReference type="Rhea" id="RHEA-COMP:9863"/>
        <dbReference type="Rhea" id="RHEA-COMP:11604"/>
        <dbReference type="ChEBI" id="CHEBI:15378"/>
        <dbReference type="ChEBI" id="CHEBI:29999"/>
        <dbReference type="ChEBI" id="CHEBI:30616"/>
        <dbReference type="ChEBI" id="CHEBI:83421"/>
        <dbReference type="ChEBI" id="CHEBI:456216"/>
        <dbReference type="EC" id="2.7.11.1"/>
    </reaction>
</comment>
<sequence>LREVDLEGGIFTLRQIEAATKNFSPSNKIGEGGFGAVYKGLLWDGTAIAVKQLSPKSEQGSGEFLNEVSVLSALQHPNLVKFHGSCVQGKQLSLIYEYMENNSLSHALSGKDSAAKAKLTWIVRSKICLGIAKGLVYLHQNNIIHRDIKPSNVLLDGELNPKIADFGLAKLLSYGNISTPFHTRAVGTTIFIQHPEYCFLLQKARVYQKRGCLLELVNADLGLCPSEEALTILNVALLCTHELPDNRPTMSEALDVLEGRTNIQDLQIDRNIDMSLMNSPDHDETSKTGDESSVTESFVTESVITKLN</sequence>
<protein>
    <recommendedName>
        <fullName evidence="2">non-specific serine/threonine protein kinase</fullName>
        <ecNumber evidence="2">2.7.11.1</ecNumber>
    </recommendedName>
</protein>
<dbReference type="PANTHER" id="PTHR48006">
    <property type="entry name" value="LEUCINE-RICH REPEAT-CONTAINING PROTEIN DDB_G0281931-RELATED"/>
    <property type="match status" value="1"/>
</dbReference>
<evidence type="ECO:0000256" key="6">
    <source>
        <dbReference type="ARBA" id="ARBA00022777"/>
    </source>
</evidence>
<dbReference type="Pfam" id="PF00069">
    <property type="entry name" value="Pkinase"/>
    <property type="match status" value="1"/>
</dbReference>
<dbReference type="SUPFAM" id="SSF56112">
    <property type="entry name" value="Protein kinase-like (PK-like)"/>
    <property type="match status" value="1"/>
</dbReference>
<dbReference type="EC" id="2.7.11.1" evidence="2"/>
<keyword evidence="15" id="KW-1185">Reference proteome</keyword>
<evidence type="ECO:0000256" key="8">
    <source>
        <dbReference type="ARBA" id="ARBA00047899"/>
    </source>
</evidence>
<dbReference type="GO" id="GO:0005524">
    <property type="term" value="F:ATP binding"/>
    <property type="evidence" value="ECO:0007669"/>
    <property type="project" value="UniProtKB-UniRule"/>
</dbReference>
<gene>
    <name evidence="14" type="ORF">M8C21_014936</name>
</gene>
<keyword evidence="7 10" id="KW-0067">ATP-binding</keyword>
<evidence type="ECO:0000256" key="7">
    <source>
        <dbReference type="ARBA" id="ARBA00022840"/>
    </source>
</evidence>
<feature type="non-terminal residue" evidence="14">
    <location>
        <position position="1"/>
    </location>
</feature>
<evidence type="ECO:0000256" key="11">
    <source>
        <dbReference type="RuleBase" id="RU000304"/>
    </source>
</evidence>
<evidence type="ECO:0000256" key="3">
    <source>
        <dbReference type="ARBA" id="ARBA00022527"/>
    </source>
</evidence>
<dbReference type="FunFam" id="3.30.200.20:FF:000162">
    <property type="entry name" value="Adenine nucleotide alpha hydrolase-like domain kinase"/>
    <property type="match status" value="1"/>
</dbReference>
<evidence type="ECO:0000256" key="1">
    <source>
        <dbReference type="ARBA" id="ARBA00004479"/>
    </source>
</evidence>
<dbReference type="PANTHER" id="PTHR48006:SF68">
    <property type="entry name" value="PROTEIN KINASE DOMAIN-CONTAINING PROTEIN"/>
    <property type="match status" value="1"/>
</dbReference>
<dbReference type="GO" id="GO:0016020">
    <property type="term" value="C:membrane"/>
    <property type="evidence" value="ECO:0007669"/>
    <property type="project" value="UniProtKB-SubCell"/>
</dbReference>
<dbReference type="InterPro" id="IPR011009">
    <property type="entry name" value="Kinase-like_dom_sf"/>
</dbReference>
<name>A0AAD5BYS7_AMBAR</name>
<feature type="domain" description="Protein kinase" evidence="13">
    <location>
        <begin position="23"/>
        <end position="308"/>
    </location>
</feature>
<evidence type="ECO:0000313" key="14">
    <source>
        <dbReference type="EMBL" id="KAI7732002.1"/>
    </source>
</evidence>
<evidence type="ECO:0000313" key="15">
    <source>
        <dbReference type="Proteomes" id="UP001206925"/>
    </source>
</evidence>
<dbReference type="InterPro" id="IPR051824">
    <property type="entry name" value="LRR_Rcpt-Like_S/T_Kinase"/>
</dbReference>
<dbReference type="GO" id="GO:0004674">
    <property type="term" value="F:protein serine/threonine kinase activity"/>
    <property type="evidence" value="ECO:0007669"/>
    <property type="project" value="UniProtKB-KW"/>
</dbReference>
<dbReference type="Gene3D" id="1.10.510.10">
    <property type="entry name" value="Transferase(Phosphotransferase) domain 1"/>
    <property type="match status" value="1"/>
</dbReference>
<reference evidence="14" key="1">
    <citation type="submission" date="2022-06" db="EMBL/GenBank/DDBJ databases">
        <title>Uncovering the hologenomic basis of an extraordinary plant invasion.</title>
        <authorList>
            <person name="Bieker V.C."/>
            <person name="Martin M.D."/>
            <person name="Gilbert T."/>
            <person name="Hodgins K."/>
            <person name="Battlay P."/>
            <person name="Petersen B."/>
            <person name="Wilson J."/>
        </authorList>
    </citation>
    <scope>NUCLEOTIDE SEQUENCE</scope>
    <source>
        <strain evidence="14">AA19_3_7</strain>
        <tissue evidence="14">Leaf</tissue>
    </source>
</reference>
<feature type="compositionally biased region" description="Low complexity" evidence="12">
    <location>
        <begin position="291"/>
        <end position="308"/>
    </location>
</feature>
<dbReference type="SMART" id="SM00220">
    <property type="entry name" value="S_TKc"/>
    <property type="match status" value="1"/>
</dbReference>
<dbReference type="InterPro" id="IPR000719">
    <property type="entry name" value="Prot_kinase_dom"/>
</dbReference>
<dbReference type="PROSITE" id="PS50011">
    <property type="entry name" value="PROTEIN_KINASE_DOM"/>
    <property type="match status" value="1"/>
</dbReference>
<dbReference type="InterPro" id="IPR008271">
    <property type="entry name" value="Ser/Thr_kinase_AS"/>
</dbReference>
<dbReference type="PROSITE" id="PS00107">
    <property type="entry name" value="PROTEIN_KINASE_ATP"/>
    <property type="match status" value="1"/>
</dbReference>
<keyword evidence="4" id="KW-0808">Transferase</keyword>
<feature type="compositionally biased region" description="Basic and acidic residues" evidence="12">
    <location>
        <begin position="280"/>
        <end position="290"/>
    </location>
</feature>
<keyword evidence="3 11" id="KW-0723">Serine/threonine-protein kinase</keyword>
<dbReference type="AlphaFoldDB" id="A0AAD5BYS7"/>
<evidence type="ECO:0000256" key="10">
    <source>
        <dbReference type="PROSITE-ProRule" id="PRU10141"/>
    </source>
</evidence>
<dbReference type="PROSITE" id="PS00108">
    <property type="entry name" value="PROTEIN_KINASE_ST"/>
    <property type="match status" value="1"/>
</dbReference>
<evidence type="ECO:0000256" key="4">
    <source>
        <dbReference type="ARBA" id="ARBA00022679"/>
    </source>
</evidence>
<evidence type="ECO:0000256" key="2">
    <source>
        <dbReference type="ARBA" id="ARBA00012513"/>
    </source>
</evidence>